<accession>F0SQ43</accession>
<reference evidence="4" key="1">
    <citation type="submission" date="2011-02" db="EMBL/GenBank/DDBJ databases">
        <title>The complete genome of Planctomyces brasiliensis DSM 5305.</title>
        <authorList>
            <person name="Lucas S."/>
            <person name="Copeland A."/>
            <person name="Lapidus A."/>
            <person name="Bruce D."/>
            <person name="Goodwin L."/>
            <person name="Pitluck S."/>
            <person name="Kyrpides N."/>
            <person name="Mavromatis K."/>
            <person name="Pagani I."/>
            <person name="Ivanova N."/>
            <person name="Ovchinnikova G."/>
            <person name="Lu M."/>
            <person name="Detter J.C."/>
            <person name="Han C."/>
            <person name="Land M."/>
            <person name="Hauser L."/>
            <person name="Markowitz V."/>
            <person name="Cheng J.-F."/>
            <person name="Hugenholtz P."/>
            <person name="Woyke T."/>
            <person name="Wu D."/>
            <person name="Tindall B."/>
            <person name="Pomrenke H.G."/>
            <person name="Brambilla E."/>
            <person name="Klenk H.-P."/>
            <person name="Eisen J.A."/>
        </authorList>
    </citation>
    <scope>NUCLEOTIDE SEQUENCE [LARGE SCALE GENOMIC DNA]</scope>
    <source>
        <strain evidence="4">ATCC 49424 / DSM 5305 / JCM 21570 / NBRC 103401 / IFAM 1448</strain>
    </source>
</reference>
<evidence type="ECO:0000256" key="1">
    <source>
        <dbReference type="ARBA" id="ARBA00022448"/>
    </source>
</evidence>
<proteinExistence type="predicted"/>
<dbReference type="PANTHER" id="PTHR30097:SF4">
    <property type="entry name" value="SLR6042 PROTEIN"/>
    <property type="match status" value="1"/>
</dbReference>
<dbReference type="RefSeq" id="WP_013629939.1">
    <property type="nucleotide sequence ID" value="NC_015174.1"/>
</dbReference>
<name>F0SQ43_RUBBR</name>
<dbReference type="EMBL" id="CP002546">
    <property type="protein sequence ID" value="ADY61220.1"/>
    <property type="molecule type" value="Genomic_DNA"/>
</dbReference>
<dbReference type="Gene3D" id="2.40.50.100">
    <property type="match status" value="1"/>
</dbReference>
<dbReference type="eggNOG" id="COG0845">
    <property type="taxonomic scope" value="Bacteria"/>
</dbReference>
<dbReference type="HOGENOM" id="CLU_527695_0_0_0"/>
<keyword evidence="1" id="KW-0813">Transport</keyword>
<dbReference type="GO" id="GO:0060003">
    <property type="term" value="P:copper ion export"/>
    <property type="evidence" value="ECO:0007669"/>
    <property type="project" value="TreeGrafter"/>
</dbReference>
<feature type="compositionally biased region" description="Basic and acidic residues" evidence="2">
    <location>
        <begin position="51"/>
        <end position="64"/>
    </location>
</feature>
<dbReference type="KEGG" id="pbs:Plabr_3623"/>
<dbReference type="Gene3D" id="1.10.287.470">
    <property type="entry name" value="Helix hairpin bin"/>
    <property type="match status" value="1"/>
</dbReference>
<dbReference type="STRING" id="756272.Plabr_3623"/>
<dbReference type="Proteomes" id="UP000006860">
    <property type="component" value="Chromosome"/>
</dbReference>
<sequence>MRWKPVAVILFVIALIVALILDFQYNGLIAQWTRAYLQPTEVEAGSEDQDDHSGHDHGSHENSLHLTEQARKNLGLTAEYLRPIELETFYRTLSVPGIIVERPGKTRLQVATPLTGIVTDLLVTEGETVIPGTPLFRLRLTHEDLVQTQTQFLQTLGERDVERREVTRLEGLSESGAVAGRLLLERQYAVEKLEALLQAQREALRLHGLTERHLQEVESTRKLLQELEIVAPSPQDHDHDDLRLSTNPFRQVSMSEDPHEAELIILHLRVARGQSVQAGETLCELADYSQLRIEGKAFEKDADAIARAEQQGWKLNAVIDRGDEDQVIENLPISYVANAVNEETRTLPFYSRLRNVLVRDEKDAEGKRFISWKYRLGQRLRVFVPVEVWEQQFVLPNEAVVREGADYFVFRENGDDFEQVPVHVKYRDSRSSVIANDGSIFPGDVIARRAAHQMQMAIKNAAGGGVDPHAGHNH</sequence>
<dbReference type="GO" id="GO:0015679">
    <property type="term" value="P:plasma membrane copper ion transport"/>
    <property type="evidence" value="ECO:0007669"/>
    <property type="project" value="TreeGrafter"/>
</dbReference>
<dbReference type="GO" id="GO:0030313">
    <property type="term" value="C:cell envelope"/>
    <property type="evidence" value="ECO:0007669"/>
    <property type="project" value="TreeGrafter"/>
</dbReference>
<keyword evidence="4" id="KW-1185">Reference proteome</keyword>
<dbReference type="PANTHER" id="PTHR30097">
    <property type="entry name" value="CATION EFFLUX SYSTEM PROTEIN CUSB"/>
    <property type="match status" value="1"/>
</dbReference>
<gene>
    <name evidence="3" type="ordered locus">Plabr_3623</name>
</gene>
<evidence type="ECO:0008006" key="5">
    <source>
        <dbReference type="Google" id="ProtNLM"/>
    </source>
</evidence>
<evidence type="ECO:0000256" key="2">
    <source>
        <dbReference type="SAM" id="MobiDB-lite"/>
    </source>
</evidence>
<feature type="region of interest" description="Disordered" evidence="2">
    <location>
        <begin position="43"/>
        <end position="64"/>
    </location>
</feature>
<organism evidence="3 4">
    <name type="scientific">Rubinisphaera brasiliensis (strain ATCC 49424 / DSM 5305 / JCM 21570 / IAM 15109 / NBRC 103401 / IFAM 1448)</name>
    <name type="common">Planctomyces brasiliensis</name>
    <dbReference type="NCBI Taxonomy" id="756272"/>
    <lineage>
        <taxon>Bacteria</taxon>
        <taxon>Pseudomonadati</taxon>
        <taxon>Planctomycetota</taxon>
        <taxon>Planctomycetia</taxon>
        <taxon>Planctomycetales</taxon>
        <taxon>Planctomycetaceae</taxon>
        <taxon>Rubinisphaera</taxon>
    </lineage>
</organism>
<evidence type="ECO:0000313" key="3">
    <source>
        <dbReference type="EMBL" id="ADY61220.1"/>
    </source>
</evidence>
<dbReference type="InterPro" id="IPR051909">
    <property type="entry name" value="MFP_Cation_Efflux"/>
</dbReference>
<dbReference type="OrthoDB" id="235102at2"/>
<evidence type="ECO:0000313" key="4">
    <source>
        <dbReference type="Proteomes" id="UP000006860"/>
    </source>
</evidence>
<protein>
    <recommendedName>
        <fullName evidence="5">Secretion protein HlyD</fullName>
    </recommendedName>
</protein>
<dbReference type="AlphaFoldDB" id="F0SQ43"/>